<dbReference type="InterPro" id="IPR036259">
    <property type="entry name" value="MFS_trans_sf"/>
</dbReference>
<dbReference type="Gene3D" id="1.20.1250.20">
    <property type="entry name" value="MFS general substrate transporter like domains"/>
    <property type="match status" value="1"/>
</dbReference>
<dbReference type="Pfam" id="PF07690">
    <property type="entry name" value="MFS_1"/>
    <property type="match status" value="1"/>
</dbReference>
<evidence type="ECO:0008006" key="8">
    <source>
        <dbReference type="Google" id="ProtNLM"/>
    </source>
</evidence>
<feature type="transmembrane region" description="Helical" evidence="5">
    <location>
        <begin position="317"/>
        <end position="335"/>
    </location>
</feature>
<feature type="transmembrane region" description="Helical" evidence="5">
    <location>
        <begin position="347"/>
        <end position="367"/>
    </location>
</feature>
<reference evidence="6" key="2">
    <citation type="submission" date="2014-02" db="EMBL/GenBank/DDBJ databases">
        <title>Complete DNA sequence of /Kuraishia capsulata/ illustrates novel genomic features among budding yeasts (/Saccharomycotina/).</title>
        <authorList>
            <person name="Morales L."/>
            <person name="Noel B."/>
            <person name="Porcel B."/>
            <person name="Marcet-Houben M."/>
            <person name="Hullo M-F."/>
            <person name="Sacerdot C."/>
            <person name="Tekaia F."/>
            <person name="Leh-Louis V."/>
            <person name="Despons L."/>
            <person name="Khanna V."/>
            <person name="Aury J-M."/>
            <person name="Barbe V."/>
            <person name="Couloux A."/>
            <person name="Labadie K."/>
            <person name="Pelletier E."/>
            <person name="Souciet J-L."/>
            <person name="Boekhout T."/>
            <person name="Gabaldon T."/>
            <person name="Wincker P."/>
            <person name="Dujon B."/>
        </authorList>
    </citation>
    <scope>NUCLEOTIDE SEQUENCE</scope>
    <source>
        <strain evidence="6">CBS 1993</strain>
    </source>
</reference>
<evidence type="ECO:0000256" key="2">
    <source>
        <dbReference type="ARBA" id="ARBA00022692"/>
    </source>
</evidence>
<keyword evidence="3 5" id="KW-1133">Transmembrane helix</keyword>
<feature type="transmembrane region" description="Helical" evidence="5">
    <location>
        <begin position="127"/>
        <end position="145"/>
    </location>
</feature>
<dbReference type="PANTHER" id="PTHR23294">
    <property type="entry name" value="ET TRANSLATION PRODUCT-RELATED"/>
    <property type="match status" value="1"/>
</dbReference>
<dbReference type="SUPFAM" id="SSF103473">
    <property type="entry name" value="MFS general substrate transporter"/>
    <property type="match status" value="1"/>
</dbReference>
<evidence type="ECO:0000256" key="1">
    <source>
        <dbReference type="ARBA" id="ARBA00004141"/>
    </source>
</evidence>
<organism evidence="6 7">
    <name type="scientific">Kuraishia capsulata CBS 1993</name>
    <dbReference type="NCBI Taxonomy" id="1382522"/>
    <lineage>
        <taxon>Eukaryota</taxon>
        <taxon>Fungi</taxon>
        <taxon>Dikarya</taxon>
        <taxon>Ascomycota</taxon>
        <taxon>Saccharomycotina</taxon>
        <taxon>Pichiomycetes</taxon>
        <taxon>Pichiales</taxon>
        <taxon>Pichiaceae</taxon>
        <taxon>Kuraishia</taxon>
    </lineage>
</organism>
<evidence type="ECO:0000256" key="5">
    <source>
        <dbReference type="SAM" id="Phobius"/>
    </source>
</evidence>
<name>W6MN59_9ASCO</name>
<dbReference type="EMBL" id="HG793129">
    <property type="protein sequence ID" value="CDK28021.1"/>
    <property type="molecule type" value="Genomic_DNA"/>
</dbReference>
<feature type="transmembrane region" description="Helical" evidence="5">
    <location>
        <begin position="226"/>
        <end position="249"/>
    </location>
</feature>
<dbReference type="GO" id="GO:0016020">
    <property type="term" value="C:membrane"/>
    <property type="evidence" value="ECO:0007669"/>
    <property type="project" value="UniProtKB-SubCell"/>
</dbReference>
<dbReference type="GO" id="GO:0022857">
    <property type="term" value="F:transmembrane transporter activity"/>
    <property type="evidence" value="ECO:0007669"/>
    <property type="project" value="InterPro"/>
</dbReference>
<feature type="transmembrane region" description="Helical" evidence="5">
    <location>
        <begin position="151"/>
        <end position="175"/>
    </location>
</feature>
<dbReference type="OrthoDB" id="196103at2759"/>
<accession>W6MN59</accession>
<dbReference type="InterPro" id="IPR011701">
    <property type="entry name" value="MFS"/>
</dbReference>
<reference evidence="6" key="1">
    <citation type="submission" date="2013-12" db="EMBL/GenBank/DDBJ databases">
        <authorList>
            <person name="Genoscope - CEA"/>
        </authorList>
    </citation>
    <scope>NUCLEOTIDE SEQUENCE</scope>
    <source>
        <strain evidence="6">CBS 1993</strain>
    </source>
</reference>
<keyword evidence="4 5" id="KW-0472">Membrane</keyword>
<dbReference type="AlphaFoldDB" id="W6MN59"/>
<feature type="transmembrane region" description="Helical" evidence="5">
    <location>
        <begin position="456"/>
        <end position="477"/>
    </location>
</feature>
<proteinExistence type="predicted"/>
<gene>
    <name evidence="6" type="ORF">KUCA_T00004001001</name>
</gene>
<feature type="transmembrane region" description="Helical" evidence="5">
    <location>
        <begin position="425"/>
        <end position="444"/>
    </location>
</feature>
<keyword evidence="7" id="KW-1185">Reference proteome</keyword>
<evidence type="ECO:0000256" key="4">
    <source>
        <dbReference type="ARBA" id="ARBA00023136"/>
    </source>
</evidence>
<dbReference type="HOGENOM" id="CLU_030884_1_2_1"/>
<feature type="transmembrane region" description="Helical" evidence="5">
    <location>
        <begin position="63"/>
        <end position="84"/>
    </location>
</feature>
<dbReference type="RefSeq" id="XP_022460013.1">
    <property type="nucleotide sequence ID" value="XM_022600693.1"/>
</dbReference>
<dbReference type="InterPro" id="IPR051617">
    <property type="entry name" value="UNC-93-like_regulator"/>
</dbReference>
<comment type="subcellular location">
    <subcellularLocation>
        <location evidence="1">Membrane</location>
        <topology evidence="1">Multi-pass membrane protein</topology>
    </subcellularLocation>
</comment>
<feature type="transmembrane region" description="Helical" evidence="5">
    <location>
        <begin position="270"/>
        <end position="297"/>
    </location>
</feature>
<dbReference type="Proteomes" id="UP000019384">
    <property type="component" value="Unassembled WGS sequence"/>
</dbReference>
<keyword evidence="2 5" id="KW-0812">Transmembrane</keyword>
<dbReference type="PANTHER" id="PTHR23294:SF59">
    <property type="entry name" value="UNC93-LIKE PROTEIN C922.05C"/>
    <property type="match status" value="1"/>
</dbReference>
<evidence type="ECO:0000313" key="6">
    <source>
        <dbReference type="EMBL" id="CDK28021.1"/>
    </source>
</evidence>
<evidence type="ECO:0000256" key="3">
    <source>
        <dbReference type="ARBA" id="ARBA00022989"/>
    </source>
</evidence>
<dbReference type="GeneID" id="34521401"/>
<feature type="transmembrane region" description="Helical" evidence="5">
    <location>
        <begin position="187"/>
        <end position="206"/>
    </location>
</feature>
<sequence length="517" mass="57292">MPESETKSADVSEIIEEISAKDAKNVDSYAKDFDIYAITEENNGWYTKRLQIGSYKFPPYNSAFIQLLMTSFICFLCPGIHNALSGMGGGGRIDASTSNIAGIAFSCVSILGFFYGGICNRLGVNQTMALGGIGYSVYAAAFLCYNHTHNIGFVIFGGVLLGACCNFLWSAQGTVMMSYPIESHKGLYISVFWIIFNLGAVIGSIIPLANNIHVTTAKVVADGTYAAFIALMAVGALLGMCLLPAGKVIKSDGTRVIIQKNPSWRSEIQGFASVFHTDTYIIALFPLFLASNFFYTYQFNDVNAARFSTRTRALNNLLYWFCQMFGSFIIGYLLDWSYLTRRMRAKVGVIFLFVITMAIWGGGWAYAKSYTRAEVKSGKLTVMDWSDSGYIGPMFLFMFYGVYDAMYQTFCYWLIGSLTNNARKLAIFAGFYKGMQCVGGIIVFCMDWKLVEYHAIFGTSWALLAFGILLAVPIVFLKVKESTAIEEDLKFSDETLEDVIGKRGLEAYISNGEEEKV</sequence>
<feature type="transmembrane region" description="Helical" evidence="5">
    <location>
        <begin position="390"/>
        <end position="413"/>
    </location>
</feature>
<evidence type="ECO:0000313" key="7">
    <source>
        <dbReference type="Proteomes" id="UP000019384"/>
    </source>
</evidence>
<feature type="transmembrane region" description="Helical" evidence="5">
    <location>
        <begin position="96"/>
        <end position="115"/>
    </location>
</feature>
<protein>
    <recommendedName>
        <fullName evidence="8">Major facilitator superfamily (MFS) profile domain-containing protein</fullName>
    </recommendedName>
</protein>